<name>A0A164MPE7_9AGAM</name>
<dbReference type="AlphaFoldDB" id="A0A164MPE7"/>
<evidence type="ECO:0000313" key="2">
    <source>
        <dbReference type="Proteomes" id="UP000076722"/>
    </source>
</evidence>
<dbReference type="EMBL" id="KV419463">
    <property type="protein sequence ID" value="KZS86902.1"/>
    <property type="molecule type" value="Genomic_DNA"/>
</dbReference>
<sequence length="166" mass="18692">MSIQEAGYCNMAPSAGVVELEAGRVSAESEHHVIGRRVLGFQETKPALTDRHAQHTISDYSFVLSHLSASTTWLNSDSPRIKIGTTRSGRWDYHWIDHPSSHSSLILRTIHPPDIAFIPDFCFLLYSRLQQLSKFGSRSTSKIATTLFLENSLQLSNFLHARIITR</sequence>
<organism evidence="1 2">
    <name type="scientific">Sistotremastrum niveocremeum HHB9708</name>
    <dbReference type="NCBI Taxonomy" id="1314777"/>
    <lineage>
        <taxon>Eukaryota</taxon>
        <taxon>Fungi</taxon>
        <taxon>Dikarya</taxon>
        <taxon>Basidiomycota</taxon>
        <taxon>Agaricomycotina</taxon>
        <taxon>Agaricomycetes</taxon>
        <taxon>Sistotremastrales</taxon>
        <taxon>Sistotremastraceae</taxon>
        <taxon>Sertulicium</taxon>
        <taxon>Sertulicium niveocremeum</taxon>
    </lineage>
</organism>
<gene>
    <name evidence="1" type="ORF">SISNIDRAFT_491524</name>
</gene>
<reference evidence="1 2" key="1">
    <citation type="journal article" date="2016" name="Mol. Biol. Evol.">
        <title>Comparative Genomics of Early-Diverging Mushroom-Forming Fungi Provides Insights into the Origins of Lignocellulose Decay Capabilities.</title>
        <authorList>
            <person name="Nagy L.G."/>
            <person name="Riley R."/>
            <person name="Tritt A."/>
            <person name="Adam C."/>
            <person name="Daum C."/>
            <person name="Floudas D."/>
            <person name="Sun H."/>
            <person name="Yadav J.S."/>
            <person name="Pangilinan J."/>
            <person name="Larsson K.H."/>
            <person name="Matsuura K."/>
            <person name="Barry K."/>
            <person name="Labutti K."/>
            <person name="Kuo R."/>
            <person name="Ohm R.A."/>
            <person name="Bhattacharya S.S."/>
            <person name="Shirouzu T."/>
            <person name="Yoshinaga Y."/>
            <person name="Martin F.M."/>
            <person name="Grigoriev I.V."/>
            <person name="Hibbett D.S."/>
        </authorList>
    </citation>
    <scope>NUCLEOTIDE SEQUENCE [LARGE SCALE GENOMIC DNA]</scope>
    <source>
        <strain evidence="1 2">HHB9708</strain>
    </source>
</reference>
<accession>A0A164MPE7</accession>
<dbReference type="Proteomes" id="UP000076722">
    <property type="component" value="Unassembled WGS sequence"/>
</dbReference>
<keyword evidence="2" id="KW-1185">Reference proteome</keyword>
<protein>
    <submittedName>
        <fullName evidence="1">Uncharacterized protein</fullName>
    </submittedName>
</protein>
<evidence type="ECO:0000313" key="1">
    <source>
        <dbReference type="EMBL" id="KZS86902.1"/>
    </source>
</evidence>
<proteinExistence type="predicted"/>